<keyword evidence="2" id="KW-0732">Signal</keyword>
<feature type="chain" id="PRO_5021843317" description="Peptidase S74 domain-containing protein" evidence="2">
    <location>
        <begin position="19"/>
        <end position="342"/>
    </location>
</feature>
<organism evidence="3 4">
    <name type="scientific">Chryseobacterium lathyri</name>
    <dbReference type="NCBI Taxonomy" id="395933"/>
    <lineage>
        <taxon>Bacteria</taxon>
        <taxon>Pseudomonadati</taxon>
        <taxon>Bacteroidota</taxon>
        <taxon>Flavobacteriia</taxon>
        <taxon>Flavobacteriales</taxon>
        <taxon>Weeksellaceae</taxon>
        <taxon>Chryseobacterium group</taxon>
        <taxon>Chryseobacterium</taxon>
    </lineage>
</organism>
<feature type="signal peptide" evidence="2">
    <location>
        <begin position="1"/>
        <end position="18"/>
    </location>
</feature>
<evidence type="ECO:0000256" key="2">
    <source>
        <dbReference type="SAM" id="SignalP"/>
    </source>
</evidence>
<comment type="caution">
    <text evidence="3">The sequence shown here is derived from an EMBL/GenBank/DDBJ whole genome shotgun (WGS) entry which is preliminary data.</text>
</comment>
<dbReference type="AlphaFoldDB" id="A0A511YEF2"/>
<evidence type="ECO:0008006" key="5">
    <source>
        <dbReference type="Google" id="ProtNLM"/>
    </source>
</evidence>
<dbReference type="Proteomes" id="UP000321150">
    <property type="component" value="Unassembled WGS sequence"/>
</dbReference>
<sequence>MRKTILIFGMIFSGLAYAQQATNLAVLDTRDVNSLPSAYSQIAKVEFKFRDVVQVPGIGNYSSMLTIAPWVDSSGNKVHQLNFNDGGVFYRNASQADSQWGNWNQLLMANVNGDVGIGTTDPRSKIDVWGNILTGNTNATEGINAFAIRYENGSLNNWGSLRSSAATYMSFGAKADNNIGNGWVSSNGTLNFSKVAITLNDDGIKFLTSPQQMIALNSPVAMNEIMKIAVNGNAALQGKFEAKEVKVTLTPTADFVFDEEYKLPELDEVEKHIKEKKHLPEIASAAQMEKEGVNIGEFQIKLLQKIEELTLYTIEQNKQLKKLQENNDKLMKEMDELKAIKK</sequence>
<protein>
    <recommendedName>
        <fullName evidence="5">Peptidase S74 domain-containing protein</fullName>
    </recommendedName>
</protein>
<accession>A0A511YEF2</accession>
<evidence type="ECO:0000313" key="4">
    <source>
        <dbReference type="Proteomes" id="UP000321150"/>
    </source>
</evidence>
<gene>
    <name evidence="3" type="ORF">CLA01_36490</name>
</gene>
<reference evidence="3 4" key="1">
    <citation type="submission" date="2019-07" db="EMBL/GenBank/DDBJ databases">
        <title>Whole genome shotgun sequence of Chryseobacterium lathyri NBRC 105250.</title>
        <authorList>
            <person name="Hosoyama A."/>
            <person name="Uohara A."/>
            <person name="Ohji S."/>
            <person name="Ichikawa N."/>
        </authorList>
    </citation>
    <scope>NUCLEOTIDE SEQUENCE [LARGE SCALE GENOMIC DNA]</scope>
    <source>
        <strain evidence="3 4">NBRC 105250</strain>
    </source>
</reference>
<keyword evidence="1" id="KW-0175">Coiled coil</keyword>
<dbReference type="RefSeq" id="WP_228452704.1">
    <property type="nucleotide sequence ID" value="NZ_BJYI01000015.1"/>
</dbReference>
<evidence type="ECO:0000313" key="3">
    <source>
        <dbReference type="EMBL" id="GEN73577.1"/>
    </source>
</evidence>
<dbReference type="EMBL" id="BJYI01000015">
    <property type="protein sequence ID" value="GEN73577.1"/>
    <property type="molecule type" value="Genomic_DNA"/>
</dbReference>
<evidence type="ECO:0000256" key="1">
    <source>
        <dbReference type="SAM" id="Coils"/>
    </source>
</evidence>
<feature type="coiled-coil region" evidence="1">
    <location>
        <begin position="313"/>
        <end position="340"/>
    </location>
</feature>
<proteinExistence type="predicted"/>
<name>A0A511YEF2_9FLAO</name>